<accession>A0A223MVK7</accession>
<reference evidence="3 4" key="1">
    <citation type="submission" date="2017-08" db="EMBL/GenBank/DDBJ databases">
        <title>The Vibrio qinghaiensis sp.-Q67 is a luminous bacteria isolated firstly from Qinghai lake, Qinghai province, China, which has been proved to be very sensitive to detect environmental and food pollutants. Therefore, complete genome analysis of V. qinghaiensis sp.-Q67 highlights the potential application of this strain on detection of hazards in the contaminated environments.</title>
        <authorList>
            <person name="Gong L."/>
        </authorList>
    </citation>
    <scope>NUCLEOTIDE SEQUENCE [LARGE SCALE GENOMIC DNA]</scope>
    <source>
        <strain evidence="3 4">Q67</strain>
    </source>
</reference>
<feature type="chain" id="PRO_5012058714" evidence="1">
    <location>
        <begin position="21"/>
        <end position="1253"/>
    </location>
</feature>
<dbReference type="SUPFAM" id="SSF51126">
    <property type="entry name" value="Pectin lyase-like"/>
    <property type="match status" value="1"/>
</dbReference>
<sequence>MNRSLVKTLVGCLVLLPACAWSFQNIDQTIYFPSVAQGHGSCSFAPNPQFIQNDSARISGTNDSIVDFCSINSTSERINARCDNNLCQVSGNTVPSLTLSGINQFKPSSNTSTQINGCQSGQSLQVTQSNHGRIELYQACTLTFSNQTEYKVKSLTAGGGATVVLPSADYWIESLELNQGSQIIVDGDVRLFIQNSSDWTGAQINVSGSGSLTIVGYNNITLNEANQVNAYLYVGGTLTLHKTSIVNGRTTSRRLMMEGNTQINQNEQQGYACFEDDFNRSSLGQNWIPYTSTGSFTPSLISNRLRLTEDRNNQATAVTYQRIFPAAGNLVTVEFDYYAWANLTGNGADGVSVIFSDAEIIPRTGGFGGSLGYAPTTSSNPIKPGFAGGWLGVGLDEWGNYSNPTEGRIGGPGFRRQAVAIRGSEAASYRYLVGTAANLNPKLDVRRTCQWWGCSFPGPGPGHRYFITIDSRNNNAVYVRVDRLVNGNMQTVIDWFNVLSNPNQGATPEEFLLSLAGSTGGSVNNHEIENFKVCALKSRDVGEQVDHFRFTLPSSDGLTCNAADVQIQACANSSCSELYLQPVTATLLPNSLPSASGGWQGGSQVNMTNGIANLKLRKNSAGNVTVGLQSSVPSAKPFSTNLCRYGSGGYSAQNCTLNFVDSGFILDVPNSYANQSVTGTIKAVRKDNASQLCLPSFQNVQKPVSFWSDYLSPNGGQGFSALSVGVNSVAVGQSSNTATPVVLNFNQNGEASINVSYREAGRLALNARLTGSGDEQDLLLEGQGIFTRVPRALVLSANHSYNLAHPDGKCSAADLSCLVFARAGEGFNLNIKAVAAEPNEDNDFTNNLSLTNYQQQSITLDHVLREPASGSAGSIGTLNYDHELGEVTTVQQSVTEVGVFDFLLASPTSYLGLDLTAANLPISVASTGYIGRFTPYYLHLEGNTPSFSQACSTFTYLGQAMKFDRLPEISVAGRFYDELGTNGEGETENYKIGSWWRYSNPWLYRNFSAQSSGFNITDTQTPGLLNPQEGFAWPGSVVIDASNFIARLENAQIRYDKPYAPVEPIAEGVILHLSIDDTKDLDDVCYQTSAGSGCIGYHFPSSESQNQRWGKLVIHDTYGPETSGLSQAVTSEYFTSNSFVLNKADSCTSLPTIDDFVFNSSDFTVLKNGTPIPPEVKVTLAGDLSSGESSVDYTPPGSANTGVVVNSYNLSTLLPWLRVDADSNDSFEDSISGRVQFGLYRGSDRVIWWREKN</sequence>
<dbReference type="SUPFAM" id="SSF49899">
    <property type="entry name" value="Concanavalin A-like lectins/glucanases"/>
    <property type="match status" value="1"/>
</dbReference>
<feature type="domain" description="DUF6701" evidence="2">
    <location>
        <begin position="643"/>
        <end position="1252"/>
    </location>
</feature>
<dbReference type="InterPro" id="IPR011050">
    <property type="entry name" value="Pectin_lyase_fold/virulence"/>
</dbReference>
<dbReference type="AlphaFoldDB" id="A0A223MVK7"/>
<dbReference type="Pfam" id="PF20419">
    <property type="entry name" value="DUF6701"/>
    <property type="match status" value="1"/>
</dbReference>
<gene>
    <name evidence="3" type="ORF">CCZ37_01560</name>
</gene>
<proteinExistence type="predicted"/>
<name>A0A223MVK7_9VIBR</name>
<dbReference type="RefSeq" id="WP_094499582.1">
    <property type="nucleotide sequence ID" value="NZ_CAWNHI010000001.1"/>
</dbReference>
<evidence type="ECO:0000313" key="4">
    <source>
        <dbReference type="Proteomes" id="UP000215148"/>
    </source>
</evidence>
<evidence type="ECO:0000256" key="1">
    <source>
        <dbReference type="SAM" id="SignalP"/>
    </source>
</evidence>
<dbReference type="Proteomes" id="UP000215148">
    <property type="component" value="Chromosome 1"/>
</dbReference>
<dbReference type="EMBL" id="CP022741">
    <property type="protein sequence ID" value="ASU21367.1"/>
    <property type="molecule type" value="Genomic_DNA"/>
</dbReference>
<evidence type="ECO:0000259" key="2">
    <source>
        <dbReference type="Pfam" id="PF20419"/>
    </source>
</evidence>
<keyword evidence="4" id="KW-1185">Reference proteome</keyword>
<feature type="signal peptide" evidence="1">
    <location>
        <begin position="1"/>
        <end position="20"/>
    </location>
</feature>
<dbReference type="InterPro" id="IPR046524">
    <property type="entry name" value="DUF6701"/>
</dbReference>
<evidence type="ECO:0000313" key="3">
    <source>
        <dbReference type="EMBL" id="ASU21367.1"/>
    </source>
</evidence>
<keyword evidence="1" id="KW-0732">Signal</keyword>
<protein>
    <submittedName>
        <fullName evidence="3">MSHA biogenesis protein MshQ</fullName>
    </submittedName>
</protein>
<organism evidence="3 4">
    <name type="scientific">Vibrio qinghaiensis</name>
    <dbReference type="NCBI Taxonomy" id="2025808"/>
    <lineage>
        <taxon>Bacteria</taxon>
        <taxon>Pseudomonadati</taxon>
        <taxon>Pseudomonadota</taxon>
        <taxon>Gammaproteobacteria</taxon>
        <taxon>Vibrionales</taxon>
        <taxon>Vibrionaceae</taxon>
        <taxon>Vibrio</taxon>
    </lineage>
</organism>
<dbReference type="KEGG" id="vqi:CCZ37_01560"/>
<dbReference type="InterPro" id="IPR013320">
    <property type="entry name" value="ConA-like_dom_sf"/>
</dbReference>